<keyword evidence="6 10" id="KW-0812">Transmembrane</keyword>
<dbReference type="InterPro" id="IPR023229">
    <property type="entry name" value="T2SS_M_periplasmic_sf"/>
</dbReference>
<keyword evidence="7" id="KW-0653">Protein transport</keyword>
<evidence type="ECO:0000256" key="10">
    <source>
        <dbReference type="SAM" id="Phobius"/>
    </source>
</evidence>
<evidence type="ECO:0000313" key="14">
    <source>
        <dbReference type="Proteomes" id="UP000254040"/>
    </source>
</evidence>
<evidence type="ECO:0000256" key="9">
    <source>
        <dbReference type="ARBA" id="ARBA00023136"/>
    </source>
</evidence>
<dbReference type="Gene3D" id="3.30.1360.100">
    <property type="entry name" value="General secretion pathway protein M, EpsM"/>
    <property type="match status" value="1"/>
</dbReference>
<dbReference type="GO" id="GO:0005886">
    <property type="term" value="C:plasma membrane"/>
    <property type="evidence" value="ECO:0007669"/>
    <property type="project" value="UniProtKB-SubCell"/>
</dbReference>
<feature type="transmembrane region" description="Helical" evidence="10">
    <location>
        <begin position="14"/>
        <end position="33"/>
    </location>
</feature>
<dbReference type="EMBL" id="LNYN01000029">
    <property type="protein sequence ID" value="KTD32268.1"/>
    <property type="molecule type" value="Genomic_DNA"/>
</dbReference>
<evidence type="ECO:0000256" key="3">
    <source>
        <dbReference type="ARBA" id="ARBA00022448"/>
    </source>
</evidence>
<organism evidence="12 14">
    <name type="scientific">Legionella moravica</name>
    <dbReference type="NCBI Taxonomy" id="39962"/>
    <lineage>
        <taxon>Bacteria</taxon>
        <taxon>Pseudomonadati</taxon>
        <taxon>Pseudomonadota</taxon>
        <taxon>Gammaproteobacteria</taxon>
        <taxon>Legionellales</taxon>
        <taxon>Legionellaceae</taxon>
        <taxon>Legionella</taxon>
    </lineage>
</organism>
<dbReference type="AlphaFoldDB" id="A0A378JUE8"/>
<keyword evidence="8 10" id="KW-1133">Transmembrane helix</keyword>
<accession>A0A378JUE8</accession>
<dbReference type="OrthoDB" id="6624834at2"/>
<dbReference type="GO" id="GO:0015628">
    <property type="term" value="P:protein secretion by the type II secretion system"/>
    <property type="evidence" value="ECO:0007669"/>
    <property type="project" value="InterPro"/>
</dbReference>
<evidence type="ECO:0000256" key="6">
    <source>
        <dbReference type="ARBA" id="ARBA00022692"/>
    </source>
</evidence>
<evidence type="ECO:0000256" key="2">
    <source>
        <dbReference type="ARBA" id="ARBA00010637"/>
    </source>
</evidence>
<dbReference type="InterPro" id="IPR007690">
    <property type="entry name" value="T2SS_GspM"/>
</dbReference>
<dbReference type="SUPFAM" id="SSF103054">
    <property type="entry name" value="General secretion pathway protein M, EpsM"/>
    <property type="match status" value="1"/>
</dbReference>
<reference evidence="11 13" key="1">
    <citation type="submission" date="2015-11" db="EMBL/GenBank/DDBJ databases">
        <title>Genomic analysis of 38 Legionella species identifies large and diverse effector repertoires.</title>
        <authorList>
            <person name="Burstein D."/>
            <person name="Amaro F."/>
            <person name="Zusman T."/>
            <person name="Lifshitz Z."/>
            <person name="Cohen O."/>
            <person name="Gilbert J.A."/>
            <person name="Pupko T."/>
            <person name="Shuman H.A."/>
            <person name="Segal G."/>
        </authorList>
    </citation>
    <scope>NUCLEOTIDE SEQUENCE [LARGE SCALE GENOMIC DNA]</scope>
    <source>
        <strain evidence="11 13">ATCC 43877</strain>
    </source>
</reference>
<evidence type="ECO:0000256" key="8">
    <source>
        <dbReference type="ARBA" id="ARBA00022989"/>
    </source>
</evidence>
<gene>
    <name evidence="12" type="primary">yghD</name>
    <name evidence="11" type="ORF">Lmor_2206</name>
    <name evidence="12" type="ORF">NCTC12239_01290</name>
</gene>
<evidence type="ECO:0000256" key="4">
    <source>
        <dbReference type="ARBA" id="ARBA00022475"/>
    </source>
</evidence>
<evidence type="ECO:0000256" key="7">
    <source>
        <dbReference type="ARBA" id="ARBA00022927"/>
    </source>
</evidence>
<dbReference type="STRING" id="39962.Lmor_2206"/>
<dbReference type="GO" id="GO:0015627">
    <property type="term" value="C:type II protein secretion system complex"/>
    <property type="evidence" value="ECO:0007669"/>
    <property type="project" value="InterPro"/>
</dbReference>
<name>A0A378JUE8_9GAMM</name>
<evidence type="ECO:0000313" key="11">
    <source>
        <dbReference type="EMBL" id="KTD32268.1"/>
    </source>
</evidence>
<dbReference type="EMBL" id="UGOG01000001">
    <property type="protein sequence ID" value="STX62365.1"/>
    <property type="molecule type" value="Genomic_DNA"/>
</dbReference>
<keyword evidence="4" id="KW-1003">Cell membrane</keyword>
<dbReference type="RefSeq" id="WP_028383117.1">
    <property type="nucleotide sequence ID" value="NZ_CAAAJG010000003.1"/>
</dbReference>
<dbReference type="Proteomes" id="UP000254040">
    <property type="component" value="Unassembled WGS sequence"/>
</dbReference>
<comment type="similarity">
    <text evidence="2">Belongs to the GSP M family.</text>
</comment>
<protein>
    <submittedName>
        <fullName evidence="12">General secretion pathway protein M</fullName>
    </submittedName>
    <submittedName>
        <fullName evidence="11">General secretion pathway protein YghD</fullName>
    </submittedName>
</protein>
<evidence type="ECO:0000256" key="5">
    <source>
        <dbReference type="ARBA" id="ARBA00022519"/>
    </source>
</evidence>
<reference evidence="12 14" key="2">
    <citation type="submission" date="2018-06" db="EMBL/GenBank/DDBJ databases">
        <authorList>
            <consortium name="Pathogen Informatics"/>
            <person name="Doyle S."/>
        </authorList>
    </citation>
    <scope>NUCLEOTIDE SEQUENCE [LARGE SCALE GENOMIC DNA]</scope>
    <source>
        <strain evidence="12 14">NCTC12239</strain>
    </source>
</reference>
<keyword evidence="9 10" id="KW-0472">Membrane</keyword>
<keyword evidence="13" id="KW-1185">Reference proteome</keyword>
<comment type="subcellular location">
    <subcellularLocation>
        <location evidence="1">Cell inner membrane</location>
        <topology evidence="1">Single-pass membrane protein</topology>
    </subcellularLocation>
</comment>
<keyword evidence="3" id="KW-0813">Transport</keyword>
<evidence type="ECO:0000313" key="13">
    <source>
        <dbReference type="Proteomes" id="UP000054985"/>
    </source>
</evidence>
<dbReference type="Proteomes" id="UP000054985">
    <property type="component" value="Unassembled WGS sequence"/>
</dbReference>
<evidence type="ECO:0000256" key="1">
    <source>
        <dbReference type="ARBA" id="ARBA00004377"/>
    </source>
</evidence>
<keyword evidence="5" id="KW-0997">Cell inner membrane</keyword>
<sequence>MKSYLNSLNEREKWMVLAAVLSLVIYFYYQFLYTPLSNKVTLKSSQLIEKTETLAWMKQVRQKAHSATTKQSVDNSQLLTLLATQLKNNETLKFPYQLQQTGSGDIQLTFDTVPFKLFMQWLAKINDKYTITIKQFDVEHTTTPGVTKLMIIITTAA</sequence>
<dbReference type="Pfam" id="PF04612">
    <property type="entry name" value="T2SSM"/>
    <property type="match status" value="1"/>
</dbReference>
<proteinExistence type="inferred from homology"/>
<evidence type="ECO:0000313" key="12">
    <source>
        <dbReference type="EMBL" id="STX62365.1"/>
    </source>
</evidence>